<dbReference type="GO" id="GO:0004672">
    <property type="term" value="F:protein kinase activity"/>
    <property type="evidence" value="ECO:0007669"/>
    <property type="project" value="InterPro"/>
</dbReference>
<dbReference type="SUPFAM" id="SSF48726">
    <property type="entry name" value="Immunoglobulin"/>
    <property type="match status" value="5"/>
</dbReference>
<dbReference type="InterPro" id="IPR013098">
    <property type="entry name" value="Ig_I-set"/>
</dbReference>
<dbReference type="InterPro" id="IPR003599">
    <property type="entry name" value="Ig_sub"/>
</dbReference>
<dbReference type="Pfam" id="PF00069">
    <property type="entry name" value="Pkinase"/>
    <property type="match status" value="2"/>
</dbReference>
<feature type="compositionally biased region" description="Basic and acidic residues" evidence="4">
    <location>
        <begin position="2682"/>
        <end position="2701"/>
    </location>
</feature>
<evidence type="ECO:0000259" key="6">
    <source>
        <dbReference type="PROSITE" id="PS50835"/>
    </source>
</evidence>
<dbReference type="PROSITE" id="PS50835">
    <property type="entry name" value="IG_LIKE"/>
    <property type="match status" value="3"/>
</dbReference>
<protein>
    <submittedName>
        <fullName evidence="8">Death-associated protein kinase 3</fullName>
    </submittedName>
</protein>
<feature type="compositionally biased region" description="Polar residues" evidence="4">
    <location>
        <begin position="2703"/>
        <end position="2717"/>
    </location>
</feature>
<feature type="domain" description="Ig-like" evidence="6">
    <location>
        <begin position="860"/>
        <end position="949"/>
    </location>
</feature>
<feature type="region of interest" description="Disordered" evidence="4">
    <location>
        <begin position="413"/>
        <end position="446"/>
    </location>
</feature>
<dbReference type="PANTHER" id="PTHR13817:SF73">
    <property type="entry name" value="FIBRONECTIN TYPE-III DOMAIN-CONTAINING PROTEIN"/>
    <property type="match status" value="1"/>
</dbReference>
<proteinExistence type="inferred from homology"/>
<dbReference type="Pfam" id="PF00041">
    <property type="entry name" value="fn3"/>
    <property type="match status" value="1"/>
</dbReference>
<sequence length="3436" mass="378078">MLTKRTKLLKSPKKERKTGAAEKQDDEKKEKKEKKLAAAAAAAGEANRKEDRLEPKDELNKAKEEKDEKTKRTAEEKDENRKKKEASKEESTVPDGEKVKPEVPSTKEAAEKPTKPEKAEKPSKNKEVKAVVEPAEQPAGSAEKEPKPAEKPEEAEKKVTEKKPVEAEVDKDTNAENLIKLAVGEKLKLTALANLDMRQLKTSNVYWTKDGKQIADLNFAPRAATFMARYLPKPPRATEVDLVKKTAVEVEDSGTYCLMSEPKIKSMRNNQPTQHALFQVVVASSPPAGSEAPECAPDEMKVEESTEVPVVTHPKDREPAIEGNDKETAPNSTASTATPDGAAQKPTEVAAEVPDIANGTPAESKVDYLKLGETSAEVAEVLDASEVAPREKTELSTDKDVYKVCEIPMAEEEDGRKLETKPKKPKKPKKHREKTSQEEKVEVRRVSKSEAVGIDTAVASKPLGQPPTQAIRCVELDAMRMMGDESVVVDEGQPICLTVVGLPEECEGLQWTRNGIHMLSSDPSGQFRPPFSSLSHPGEVATQMLIKAASPEDAGVYELTAASKRSPAADTVCIAIPVEVRKLLPPESERPNAPKTADDGVLQVSLDRCRPVGLAPHEGDSLVLSADLKVPFEQIRPDVISWTHNGVTVEDDDNTRVAVKASPDGDATAIFLQTAAVSFKDAGNYRIRYKPQLIEPILEETSSDETSREPSPIDLAFPRVVVISEASGRQRSVGLGQETRRPQAPQLIKPLPAALNVARGDTVTLEAETADAGTVVPVWLVNGREVDPGRTTDYVIWHSGSYFALTIPAVDSRHLGNYELHLIGDGGEVKTGCRLSSKSIIEEPQKPSVARPAVMEGITPMFTKKLSDIDCESGEEIRMTCRVVGDPLPHLLWRHNDRYLEGSDDHRSIKTHDNTSTLVIRAAEPSDRGVYVCSAANEFGKSQTSARLIVDGRGSPFDEEDDFEGGTIPHLAINRTLSLPRAAPDGLMVERSTPEEVKLTWSPLPDPDITYTIEVSKDNGRWWHPVLTGIRETSAVLPPEHSYPLQPIQVRLLAENSNGTGPPSTPVLRIPARACIPRMASVKPILKPADLGSVLITWPDNLVTPARDMRDISATARMQSTEPSASRDMLGDLSYSVEVREGARGEWKEVARGLKDSSYVHHLKPGVSTMVRLRASNQFGTSDPSPTAIANLPKEDLIPDMSVDAPWVSVIRPDLNKRGVLSAPGAPVTPGLMLHWKPAYLPEFCSRCVSGLEPVYRIEWRKNRTAPWLALADDIVGTDSFRLPHHVIRTLAEQHVSQPSSLRGVISSNPIEVRVVCHNDYGSTLPTKSVQLSGLGLFKPNYEESGQEISPEPCLNTLPIISPPEGKPKLPLYLTSTDIDEGICLGWEDAFRELTSKGNETGSLHGKYRLESCVVTPGASWEQEEGCAWRPVGPLAQPIFGNSYCLDLKPHASMEQRVRLLALTSDEDGSGKGAGWMNAYEQVRVPSRRQLLPNAVDSLNAKLVQNPDATFSVKLGWLPAPLPEGEAMLEAQLSPNTYSETSSGGVSYRIEVQDGASAYGGWRQIGTVAGTEQTTFLHKSPSTEAHLSYRVTPFNNYGDGPSSVVPAISIPKRLSQLQGCVEDLRVLILGPREISLRWRLGDTALDTLEQMGRRKTTSGRERGRLGGGMSDSGYALSDDDVAGEELKEHVHFSVERRDAFGGEWYTVEDRLPGGLIGKVLLCDCPREMHGSEYRITAWLNGQPCAPSRPARISVKAAELTPDMSYQKPAVDTNKVGEYHISWQDNDLENLYSRHVLAATLPQSLEKDLTYEVQVLKDSSRDWETLASGLTSPSWTWSDVDPLRPYSIRVLGRNQFGDGQPSRATHVDAQVVIPDLSFVIPVVREASGILEGREPAELRWQLPRAYTLNNTLTPFTYEVQVRPVGDLSADWSVLAAGLKVPHCQLNQLRPDQEYALRVVAVTEFGRGKPSQVARKRRGRGDSRSVSSAASGYPSDQKAVPPEFEDPAPSVIYLPLGADLDLRCSLTSQSMREPVRFIWSFNFKPLPDDPKLSQFPMGYFQGISMDGRSAQLRLADISEQDLGTYTCKAVNRQGSSLKEFRVLRADAPVITEVPPPIVTLSLHQTLLLPCWVDAIPPAKVTWTHDSRRITSSYRTQIGGEAKEQELAAEKWTGDEKQFELTRDASLHVEQCIFQDAGLYTMVAENPAGRAQISCIVRVEDNPIPKDITPRWTNIDRHYFVLSPLATGSFSRSHLLIDKQTNREYVGKVYELDDLVTRVLGAREVECLGRMHHRNIIELVDAVVSDNHLILITERLCGNHLLEEVMLAHSWSEAAVALLVRQILDAVTHMHSQGVVHLDIQPENIIFPRAIDVPREGMSASNEIIQSLASLTIDSAGSDGRCDFGVVSSLIRLTGFSMAQPIFDRDCLQPASILPPLHWCADFAAPELIRMADQTVPLDMDLSVGCAADIWSIGMVTYLLLSGGHPTIRQMEDQLRVDDLQKIASDLKNCEGMDNVSPEALDFLSQMLVFDPRDRPTAAACLRHPWITATNKASRNLEPNLRRLRSYQQLYQQRKTLPIESWWTDSFLNFAGEACEMSLPRAASRAPSTQPDLGRHGFSIDHELTERIASIMLPPEERGMGSEVSSTNSSMLNLDTAGLEEGLLTPDSRSPRRQLSPPSVTDPWLHFRESRSPIRAVPESRPRDTLSPSQILSSEDSSNATKRLCEQLAESRMEPVAPVNLKLHSVEMINEFSAENRMAPTFATPLRDSHIDPRTGEAFFACQLAGVPSLPFHEALLQRGNKEALRALLPPGDIDNRRAGEFCAPSTSAAAWYLGGCLLSDGPGVSLGAAEGGWLWMRLESLNRSQAGKTVECVVRNRAGNARTRARILLPEPPREPGRPGVIEAGAKEAIVAWASSNNDCCEDLVYKLDVKFPDEKPATTWRTVGFTADCRFLIPDMLPHTLYRVRVSVRNSAGWSGYSIASSEFKTASDPNVQCSSVSSDERAWMLCWRQSTHPFGLSDHPEALLTRPLTASSAFVFENPPAPNALLELQQFHGLVASIESIRALCSLEGLISRGHFDKVLLLRCHPALVERIPTTGQNFSGCLPAYVVAKISHTKEAPDLERRARQRALVLTYLNSSAGSRVTASPAAGGESPFSQQFASLSALLPVGLSLGWLANDAARPSAGISLCQWAPGGRLLDVLRARGEYTEFSIARWTNQLLMALRWLFTALRGRLHGCINFDTILAVKRVSSLPDIMLAGFEPVDEPLPTHLKGNCFVAPEKEAGEHYSLSTDLWSAGVFAYLMMTADVKQQKSAVADEDPLTKMTTDLQSATVSGEDSPALKEKSGYEKLTRPTVNLKLIKNFSKWAKRFVYNTLQPAPTNRGSLEFWLEFEWFSLRPEVVKKLASTTIPSHGLLNYRTDHSFYGLLPCRGDELSDL</sequence>
<dbReference type="SUPFAM" id="SSF49265">
    <property type="entry name" value="Fibronectin type III"/>
    <property type="match status" value="4"/>
</dbReference>
<keyword evidence="8" id="KW-0808">Transferase</keyword>
<dbReference type="FunFam" id="2.60.40.10:FF:000080">
    <property type="entry name" value="Myosin light chain kinase, smooth muscle"/>
    <property type="match status" value="1"/>
</dbReference>
<reference evidence="8" key="1">
    <citation type="submission" date="2016-01" db="EMBL/GenBank/DDBJ databases">
        <title>Reference transcriptome for the parasite Schistocephalus solidus: insights into the molecular evolution of parasitism.</title>
        <authorList>
            <person name="Hebert F.O."/>
            <person name="Grambauer S."/>
            <person name="Barber I."/>
            <person name="Landry C.R."/>
            <person name="Aubin-Horth N."/>
        </authorList>
    </citation>
    <scope>NUCLEOTIDE SEQUENCE</scope>
</reference>
<dbReference type="Pfam" id="PF07679">
    <property type="entry name" value="I-set"/>
    <property type="match status" value="1"/>
</dbReference>
<feature type="compositionally biased region" description="Low complexity" evidence="4">
    <location>
        <begin position="329"/>
        <end position="339"/>
    </location>
</feature>
<feature type="compositionally biased region" description="Basic and acidic residues" evidence="4">
    <location>
        <begin position="17"/>
        <end position="36"/>
    </location>
</feature>
<dbReference type="InterPro" id="IPR013783">
    <property type="entry name" value="Ig-like_fold"/>
</dbReference>
<feature type="domain" description="Ig-like" evidence="6">
    <location>
        <begin position="2000"/>
        <end position="2101"/>
    </location>
</feature>
<feature type="compositionally biased region" description="Basic and acidic residues" evidence="4">
    <location>
        <begin position="46"/>
        <end position="101"/>
    </location>
</feature>
<dbReference type="PROSITE" id="PS50011">
    <property type="entry name" value="PROTEIN_KINASE_DOM"/>
    <property type="match status" value="2"/>
</dbReference>
<dbReference type="InterPro" id="IPR036116">
    <property type="entry name" value="FN3_sf"/>
</dbReference>
<dbReference type="PANTHER" id="PTHR13817">
    <property type="entry name" value="TITIN"/>
    <property type="match status" value="1"/>
</dbReference>
<feature type="region of interest" description="Disordered" evidence="4">
    <location>
        <begin position="2658"/>
        <end position="2717"/>
    </location>
</feature>
<dbReference type="InterPro" id="IPR007110">
    <property type="entry name" value="Ig-like_dom"/>
</dbReference>
<gene>
    <name evidence="8" type="primary">DAPK3</name>
    <name evidence="8" type="ORF">TR113780</name>
</gene>
<accession>A0A0X3PPT8</accession>
<dbReference type="PROSITE" id="PS50853">
    <property type="entry name" value="FN3"/>
    <property type="match status" value="5"/>
</dbReference>
<evidence type="ECO:0000259" key="5">
    <source>
        <dbReference type="PROSITE" id="PS50011"/>
    </source>
</evidence>
<feature type="domain" description="Fibronectin type-III" evidence="7">
    <location>
        <begin position="2893"/>
        <end position="2988"/>
    </location>
</feature>
<evidence type="ECO:0000256" key="1">
    <source>
        <dbReference type="ARBA" id="ARBA00006692"/>
    </source>
</evidence>
<feature type="compositionally biased region" description="Basic residues" evidence="4">
    <location>
        <begin position="1"/>
        <end position="16"/>
    </location>
</feature>
<dbReference type="Gene3D" id="1.10.510.10">
    <property type="entry name" value="Transferase(Phosphotransferase) domain 1"/>
    <property type="match status" value="2"/>
</dbReference>
<dbReference type="Pfam" id="PF13927">
    <property type="entry name" value="Ig_3"/>
    <property type="match status" value="1"/>
</dbReference>
<dbReference type="EMBL" id="GEEE01009262">
    <property type="protein sequence ID" value="JAP53963.1"/>
    <property type="molecule type" value="Transcribed_RNA"/>
</dbReference>
<feature type="domain" description="Fibronectin type-III" evidence="7">
    <location>
        <begin position="1764"/>
        <end position="1871"/>
    </location>
</feature>
<feature type="region of interest" description="Disordered" evidence="4">
    <location>
        <begin position="1"/>
        <end position="169"/>
    </location>
</feature>
<feature type="domain" description="Fibronectin type-III" evidence="7">
    <location>
        <begin position="983"/>
        <end position="1074"/>
    </location>
</feature>
<feature type="compositionally biased region" description="Basic and acidic residues" evidence="4">
    <location>
        <begin position="313"/>
        <end position="328"/>
    </location>
</feature>
<dbReference type="InterPro" id="IPR011009">
    <property type="entry name" value="Kinase-like_dom_sf"/>
</dbReference>
<dbReference type="SUPFAM" id="SSF56112">
    <property type="entry name" value="Protein kinase-like (PK-like)"/>
    <property type="match status" value="2"/>
</dbReference>
<feature type="domain" description="Fibronectin type-III" evidence="7">
    <location>
        <begin position="1879"/>
        <end position="1979"/>
    </location>
</feature>
<evidence type="ECO:0000313" key="8">
    <source>
        <dbReference type="EMBL" id="JAP53963.1"/>
    </source>
</evidence>
<organism evidence="8">
    <name type="scientific">Schistocephalus solidus</name>
    <name type="common">Tapeworm</name>
    <dbReference type="NCBI Taxonomy" id="70667"/>
    <lineage>
        <taxon>Eukaryota</taxon>
        <taxon>Metazoa</taxon>
        <taxon>Spiralia</taxon>
        <taxon>Lophotrochozoa</taxon>
        <taxon>Platyhelminthes</taxon>
        <taxon>Cestoda</taxon>
        <taxon>Eucestoda</taxon>
        <taxon>Diphyllobothriidea</taxon>
        <taxon>Diphyllobothriidae</taxon>
        <taxon>Schistocephalus</taxon>
    </lineage>
</organism>
<feature type="domain" description="Ig-like" evidence="6">
    <location>
        <begin position="2106"/>
        <end position="2211"/>
    </location>
</feature>
<evidence type="ECO:0000256" key="4">
    <source>
        <dbReference type="SAM" id="MobiDB-lite"/>
    </source>
</evidence>
<evidence type="ECO:0000256" key="2">
    <source>
        <dbReference type="ARBA" id="ARBA00022737"/>
    </source>
</evidence>
<feature type="compositionally biased region" description="Basic and acidic residues" evidence="4">
    <location>
        <begin position="108"/>
        <end position="130"/>
    </location>
</feature>
<dbReference type="InterPro" id="IPR003598">
    <property type="entry name" value="Ig_sub2"/>
</dbReference>
<dbReference type="InterPro" id="IPR036179">
    <property type="entry name" value="Ig-like_dom_sf"/>
</dbReference>
<feature type="compositionally biased region" description="Basic and acidic residues" evidence="4">
    <location>
        <begin position="434"/>
        <end position="446"/>
    </location>
</feature>
<feature type="region of interest" description="Disordered" evidence="4">
    <location>
        <begin position="1653"/>
        <end position="1677"/>
    </location>
</feature>
<feature type="region of interest" description="Disordered" evidence="4">
    <location>
        <begin position="1968"/>
        <end position="2002"/>
    </location>
</feature>
<dbReference type="CDD" id="cd00063">
    <property type="entry name" value="FN3"/>
    <property type="match status" value="5"/>
</dbReference>
<feature type="domain" description="Fibronectin type-III" evidence="7">
    <location>
        <begin position="1098"/>
        <end position="1195"/>
    </location>
</feature>
<dbReference type="InterPro" id="IPR000719">
    <property type="entry name" value="Prot_kinase_dom"/>
</dbReference>
<comment type="similarity">
    <text evidence="1">Belongs to the protein kinase superfamily. CAMK Ser/Thr protein kinase family.</text>
</comment>
<dbReference type="GO" id="GO:0005524">
    <property type="term" value="F:ATP binding"/>
    <property type="evidence" value="ECO:0007669"/>
    <property type="project" value="InterPro"/>
</dbReference>
<name>A0A0X3PPT8_SCHSO</name>
<feature type="region of interest" description="Disordered" evidence="4">
    <location>
        <begin position="285"/>
        <end position="363"/>
    </location>
</feature>
<evidence type="ECO:0000259" key="7">
    <source>
        <dbReference type="PROSITE" id="PS50853"/>
    </source>
</evidence>
<feature type="domain" description="Protein kinase" evidence="5">
    <location>
        <begin position="3065"/>
        <end position="3393"/>
    </location>
</feature>
<dbReference type="SMART" id="SM00060">
    <property type="entry name" value="FN3"/>
    <property type="match status" value="4"/>
</dbReference>
<dbReference type="InterPro" id="IPR003961">
    <property type="entry name" value="FN3_dom"/>
</dbReference>
<keyword evidence="8" id="KW-0418">Kinase</keyword>
<dbReference type="SMART" id="SM00409">
    <property type="entry name" value="IG"/>
    <property type="match status" value="7"/>
</dbReference>
<keyword evidence="3" id="KW-0393">Immunoglobulin domain</keyword>
<feature type="compositionally biased region" description="Basic residues" evidence="4">
    <location>
        <begin position="423"/>
        <end position="433"/>
    </location>
</feature>
<feature type="domain" description="Protein kinase" evidence="5">
    <location>
        <begin position="2236"/>
        <end position="2544"/>
    </location>
</feature>
<dbReference type="Gene3D" id="3.30.200.20">
    <property type="entry name" value="Phosphorylase Kinase, domain 1"/>
    <property type="match status" value="1"/>
</dbReference>
<dbReference type="SMART" id="SM00408">
    <property type="entry name" value="IGc2"/>
    <property type="match status" value="3"/>
</dbReference>
<keyword evidence="2" id="KW-0677">Repeat</keyword>
<feature type="compositionally biased region" description="Basic and acidic residues" evidence="4">
    <location>
        <begin position="142"/>
        <end position="169"/>
    </location>
</feature>
<dbReference type="InterPro" id="IPR050964">
    <property type="entry name" value="Striated_Muscle_Regulatory"/>
</dbReference>
<dbReference type="Gene3D" id="2.60.40.10">
    <property type="entry name" value="Immunoglobulins"/>
    <property type="match status" value="10"/>
</dbReference>
<evidence type="ECO:0000256" key="3">
    <source>
        <dbReference type="ARBA" id="ARBA00023319"/>
    </source>
</evidence>